<evidence type="ECO:0000313" key="2">
    <source>
        <dbReference type="EMBL" id="GAA1760148.1"/>
    </source>
</evidence>
<dbReference type="EMBL" id="BAAALS010000016">
    <property type="protein sequence ID" value="GAA1760148.1"/>
    <property type="molecule type" value="Genomic_DNA"/>
</dbReference>
<dbReference type="RefSeq" id="WP_344082708.1">
    <property type="nucleotide sequence ID" value="NZ_BAAALS010000016.1"/>
</dbReference>
<keyword evidence="1" id="KW-0812">Transmembrane</keyword>
<reference evidence="2 3" key="1">
    <citation type="journal article" date="2019" name="Int. J. Syst. Evol. Microbiol.">
        <title>The Global Catalogue of Microorganisms (GCM) 10K type strain sequencing project: providing services to taxonomists for standard genome sequencing and annotation.</title>
        <authorList>
            <consortium name="The Broad Institute Genomics Platform"/>
            <consortium name="The Broad Institute Genome Sequencing Center for Infectious Disease"/>
            <person name="Wu L."/>
            <person name="Ma J."/>
        </authorList>
    </citation>
    <scope>NUCLEOTIDE SEQUENCE [LARGE SCALE GENOMIC DNA]</scope>
    <source>
        <strain evidence="2 3">JCM 13249</strain>
    </source>
</reference>
<name>A0ABN2KM92_9ACTN</name>
<sequence>MTARLREMMTEATDAAPAVSLAADTWRRGRRARHRARALGAAAALVVVVALTTALAAPVRTASTGPAEGGPAVPARLDLPWMWQATVQQDPPGPAAVLFGGDASYRLHGADLFDSEGKLAVVGRGGDYRMLLYAGVETITAGEDVQLSPDGTRVAHDFVVTPELPDSAGGLVITDLATGASTVFPNPAGGGACCTPVAWAPDGGSLLARQYTDGHGAARLVLVNLADGTSRPITGYGPTAPLRTASAGAFAPDGQRFVVAEGTKVRLADRANGTLWTADLGPRRYLAGVGAFTPDGALITTVTLDGCLDDCDEAALAARRWTFGYLDARTGADAAGPALPPVTGLAVRALGWSRGTELVALRYAPETGAHKPSTDPWWNDTGWEQTGHVMLLGLAPGGATRTLLDPPDGVLNMDIPRDLIEAGAFGGPSSSASIFPARPIIWVAVVPLGFLLVGAGLVGWLTFIVVRRRRRAPAR</sequence>
<gene>
    <name evidence="2" type="ORF">GCM10009681_34170</name>
</gene>
<dbReference type="Gene3D" id="2.120.10.30">
    <property type="entry name" value="TolB, C-terminal domain"/>
    <property type="match status" value="1"/>
</dbReference>
<organism evidence="2 3">
    <name type="scientific">Luedemannella helvata</name>
    <dbReference type="NCBI Taxonomy" id="349315"/>
    <lineage>
        <taxon>Bacteria</taxon>
        <taxon>Bacillati</taxon>
        <taxon>Actinomycetota</taxon>
        <taxon>Actinomycetes</taxon>
        <taxon>Micromonosporales</taxon>
        <taxon>Micromonosporaceae</taxon>
        <taxon>Luedemannella</taxon>
    </lineage>
</organism>
<keyword evidence="1" id="KW-0472">Membrane</keyword>
<feature type="transmembrane region" description="Helical" evidence="1">
    <location>
        <begin position="440"/>
        <end position="466"/>
    </location>
</feature>
<dbReference type="SUPFAM" id="SSF82171">
    <property type="entry name" value="DPP6 N-terminal domain-like"/>
    <property type="match status" value="1"/>
</dbReference>
<dbReference type="Proteomes" id="UP001500655">
    <property type="component" value="Unassembled WGS sequence"/>
</dbReference>
<protein>
    <submittedName>
        <fullName evidence="2">Uncharacterized protein</fullName>
    </submittedName>
</protein>
<comment type="caution">
    <text evidence="2">The sequence shown here is derived from an EMBL/GenBank/DDBJ whole genome shotgun (WGS) entry which is preliminary data.</text>
</comment>
<accession>A0ABN2KM92</accession>
<evidence type="ECO:0000313" key="3">
    <source>
        <dbReference type="Proteomes" id="UP001500655"/>
    </source>
</evidence>
<dbReference type="InterPro" id="IPR011042">
    <property type="entry name" value="6-blade_b-propeller_TolB-like"/>
</dbReference>
<evidence type="ECO:0000256" key="1">
    <source>
        <dbReference type="SAM" id="Phobius"/>
    </source>
</evidence>
<keyword evidence="3" id="KW-1185">Reference proteome</keyword>
<keyword evidence="1" id="KW-1133">Transmembrane helix</keyword>
<proteinExistence type="predicted"/>